<gene>
    <name evidence="15" type="ORF">QTG54_013649</name>
</gene>
<dbReference type="Pfam" id="PF06079">
    <property type="entry name" value="Apyrase"/>
    <property type="match status" value="1"/>
</dbReference>
<sequence length="928" mass="104360">MNLFVSFRPRHAYDHWGGAVHPGYFALEDAVIDDHTFHFAAVTDLDKLSLVADSKKPLFRSTLLPGKLVRDAATNRYNVEFEPIRTLVSQHNEAGRGMELSELTIYKNRLLSFDDRTGTVFEILSSPDAADSYVVPRFVITEGDGDTDKGMKWEWATIKNNELILGSMGKEFTNPDGSIDNTNNLWVAVLNDRGELRREDWERKFNFVRELVGASPPGYIIMEAILWSDHLKKWVFLPRRISSSTYDEVEDERKGSNKVVLVNDSFTEGTVVDIKMKPSDLDPLHGFSTFAFVPGTGDHHAMAVSKMSTPEAVAAAAADPAIAELTDQIAKLGVSIAEAKQAKKPKEEWDPLLKEMLALKVEYKAKTGQEYGPNKEEKKPKGNDSQEASDKNKEKRAKKAAEKAAKEEKKRKQREERERIQREKLEMLKSAANEDWSHVFGDAPMIQSATKSEEGVNRWTRIEALSKEMEGKKVLVRGFLHTARGVGKGAFVLIRSSLYTVQCVAFESKDIPSAMIKYMNGVPVESIVDVYGTLTVPANPVEGATQSQVEVQVEKFHCVHKATAAMPFQMEDACRPDLVKETDVGAYDHEANASAEGGRVGQETRLDHRWIDLRTPANQSIFRVQSMVCTLFREYLLSQNFMEIHTPKLLSGASEGGADVFTLDYFGKPACLSMSPQLHKQMAAACGGFERVFEIGPVFRAENSNTRRHLCEFTGLDLEMAIVEHYDEVLDVLGDLFVYIFDGLTEKCGQEIQRVKEQHGFEDLKYLKKTLKIDYATGCKLLREAGVDQGDYDDLSTENEKKLGDIVREKYDTDFFIMDKYPLDVRPFYTMPDPNNPKLSNSYDVFIRGQEILSGAQRVHEPELIEERARAWGIEVETIASYVDSFRNGALPHGGGGIGLERVVMLYLGLPNIRKSSMFPRDPRRISP</sequence>
<feature type="binding site" evidence="11">
    <location>
        <position position="154"/>
    </location>
    <ligand>
        <name>Ca(2+)</name>
        <dbReference type="ChEBI" id="CHEBI:29108"/>
    </ligand>
</feature>
<dbReference type="InterPro" id="IPR000738">
    <property type="entry name" value="WHEP-TRS_dom"/>
</dbReference>
<dbReference type="InterPro" id="IPR009068">
    <property type="entry name" value="uS15_NS1_RNA-bd_sf"/>
</dbReference>
<evidence type="ECO:0000259" key="14">
    <source>
        <dbReference type="PROSITE" id="PS51185"/>
    </source>
</evidence>
<dbReference type="EMBL" id="JATAAI010000033">
    <property type="protein sequence ID" value="KAK1735486.1"/>
    <property type="molecule type" value="Genomic_DNA"/>
</dbReference>
<comment type="catalytic activity">
    <reaction evidence="10">
        <text>tRNA(Asp) + L-aspartate + ATP = L-aspartyl-tRNA(Asp) + AMP + diphosphate</text>
        <dbReference type="Rhea" id="RHEA:19649"/>
        <dbReference type="Rhea" id="RHEA-COMP:9660"/>
        <dbReference type="Rhea" id="RHEA-COMP:9678"/>
        <dbReference type="ChEBI" id="CHEBI:29991"/>
        <dbReference type="ChEBI" id="CHEBI:30616"/>
        <dbReference type="ChEBI" id="CHEBI:33019"/>
        <dbReference type="ChEBI" id="CHEBI:78442"/>
        <dbReference type="ChEBI" id="CHEBI:78516"/>
        <dbReference type="ChEBI" id="CHEBI:456215"/>
        <dbReference type="EC" id="6.1.1.12"/>
    </reaction>
</comment>
<comment type="caution">
    <text evidence="15">The sequence shown here is derived from an EMBL/GenBank/DDBJ whole genome shotgun (WGS) entry which is preliminary data.</text>
</comment>
<dbReference type="AlphaFoldDB" id="A0AAD8XX10"/>
<keyword evidence="9" id="KW-0030">Aminoacyl-tRNA synthetase</keyword>
<dbReference type="SUPFAM" id="SSF55681">
    <property type="entry name" value="Class II aaRS and biotin synthetases"/>
    <property type="match status" value="1"/>
</dbReference>
<keyword evidence="7" id="KW-0067">ATP-binding</keyword>
<dbReference type="GO" id="GO:0003723">
    <property type="term" value="F:RNA binding"/>
    <property type="evidence" value="ECO:0007669"/>
    <property type="project" value="TreeGrafter"/>
</dbReference>
<dbReference type="Pfam" id="PF00152">
    <property type="entry name" value="tRNA-synt_2"/>
    <property type="match status" value="1"/>
</dbReference>
<dbReference type="Gene3D" id="2.40.50.140">
    <property type="entry name" value="Nucleic acid-binding proteins"/>
    <property type="match status" value="1"/>
</dbReference>
<dbReference type="InterPro" id="IPR002312">
    <property type="entry name" value="Asp/Asn-tRNA-synth_IIb"/>
</dbReference>
<evidence type="ECO:0000256" key="1">
    <source>
        <dbReference type="ARBA" id="ARBA00004496"/>
    </source>
</evidence>
<evidence type="ECO:0000256" key="2">
    <source>
        <dbReference type="ARBA" id="ARBA00005312"/>
    </source>
</evidence>
<keyword evidence="11" id="KW-0106">Calcium</keyword>
<feature type="binding site" evidence="11">
    <location>
        <position position="101"/>
    </location>
    <ligand>
        <name>Ca(2+)</name>
        <dbReference type="ChEBI" id="CHEBI:29108"/>
    </ligand>
</feature>
<dbReference type="SMART" id="SM00991">
    <property type="entry name" value="WHEP-TRS"/>
    <property type="match status" value="1"/>
</dbReference>
<dbReference type="NCBIfam" id="NF003483">
    <property type="entry name" value="PRK05159.1"/>
    <property type="match status" value="1"/>
</dbReference>
<dbReference type="CDD" id="cd00776">
    <property type="entry name" value="AsxRS_core"/>
    <property type="match status" value="1"/>
</dbReference>
<dbReference type="PANTHER" id="PTHR43450">
    <property type="entry name" value="ASPARTYL-TRNA SYNTHETASE"/>
    <property type="match status" value="1"/>
</dbReference>
<feature type="domain" description="WHEP-TRS" evidence="14">
    <location>
        <begin position="321"/>
        <end position="377"/>
    </location>
</feature>
<keyword evidence="11" id="KW-0479">Metal-binding</keyword>
<dbReference type="GO" id="GO:0017110">
    <property type="term" value="F:nucleoside diphosphate phosphatase activity"/>
    <property type="evidence" value="ECO:0007669"/>
    <property type="project" value="InterPro"/>
</dbReference>
<dbReference type="GO" id="GO:0004815">
    <property type="term" value="F:aspartate-tRNA ligase activity"/>
    <property type="evidence" value="ECO:0007669"/>
    <property type="project" value="UniProtKB-EC"/>
</dbReference>
<feature type="binding site" evidence="11">
    <location>
        <position position="288"/>
    </location>
    <ligand>
        <name>Ca(2+)</name>
        <dbReference type="ChEBI" id="CHEBI:29108"/>
    </ligand>
</feature>
<dbReference type="GO" id="GO:0005509">
    <property type="term" value="F:calcium ion binding"/>
    <property type="evidence" value="ECO:0007669"/>
    <property type="project" value="InterPro"/>
</dbReference>
<keyword evidence="16" id="KW-1185">Reference proteome</keyword>
<dbReference type="Gene3D" id="3.30.930.10">
    <property type="entry name" value="Bira Bifunctional Protein, Domain 2"/>
    <property type="match status" value="1"/>
</dbReference>
<dbReference type="Proteomes" id="UP001224775">
    <property type="component" value="Unassembled WGS sequence"/>
</dbReference>
<comment type="cofactor">
    <cofactor evidence="11">
        <name>Ca(2+)</name>
        <dbReference type="ChEBI" id="CHEBI:29108"/>
    </cofactor>
</comment>
<evidence type="ECO:0000256" key="7">
    <source>
        <dbReference type="ARBA" id="ARBA00022840"/>
    </source>
</evidence>
<evidence type="ECO:0000256" key="8">
    <source>
        <dbReference type="ARBA" id="ARBA00022917"/>
    </source>
</evidence>
<dbReference type="HAMAP" id="MF_02075">
    <property type="entry name" value="Asp_tRNA_synth_type2"/>
    <property type="match status" value="1"/>
</dbReference>
<proteinExistence type="inferred from homology"/>
<feature type="binding site" evidence="11">
    <location>
        <position position="223"/>
    </location>
    <ligand>
        <name>Ca(2+)</name>
        <dbReference type="ChEBI" id="CHEBI:29108"/>
    </ligand>
</feature>
<dbReference type="NCBIfam" id="TIGR00458">
    <property type="entry name" value="aspS_nondisc"/>
    <property type="match status" value="1"/>
</dbReference>
<dbReference type="EC" id="6.1.1.12" evidence="3"/>
<dbReference type="FunFam" id="3.30.930.10:FF:000013">
    <property type="entry name" value="Aspartate--tRNA ligase, cytoplasmic"/>
    <property type="match status" value="1"/>
</dbReference>
<feature type="binding site" evidence="11">
    <location>
        <position position="102"/>
    </location>
    <ligand>
        <name>Ca(2+)</name>
        <dbReference type="ChEBI" id="CHEBI:29108"/>
    </ligand>
</feature>
<dbReference type="Gene3D" id="1.10.287.10">
    <property type="entry name" value="S15/NS1, RNA-binding"/>
    <property type="match status" value="1"/>
</dbReference>
<keyword evidence="8" id="KW-0648">Protein biosynthesis</keyword>
<evidence type="ECO:0000313" key="16">
    <source>
        <dbReference type="Proteomes" id="UP001224775"/>
    </source>
</evidence>
<evidence type="ECO:0000313" key="15">
    <source>
        <dbReference type="EMBL" id="KAK1735486.1"/>
    </source>
</evidence>
<accession>A0AAD8XX10</accession>
<dbReference type="InterPro" id="IPR004523">
    <property type="entry name" value="Asp-tRNA_synthase_2"/>
</dbReference>
<evidence type="ECO:0000259" key="13">
    <source>
        <dbReference type="PROSITE" id="PS50862"/>
    </source>
</evidence>
<dbReference type="CDD" id="cd04320">
    <property type="entry name" value="AspRS_cyto_N"/>
    <property type="match status" value="1"/>
</dbReference>
<dbReference type="Gene3D" id="2.120.10.100">
    <property type="entry name" value="Apyrase"/>
    <property type="match status" value="1"/>
</dbReference>
<feature type="domain" description="Aminoacyl-transfer RNA synthetases class-II family profile" evidence="13">
    <location>
        <begin position="622"/>
        <end position="920"/>
    </location>
</feature>
<dbReference type="InterPro" id="IPR006195">
    <property type="entry name" value="aa-tRNA-synth_II"/>
</dbReference>
<organism evidence="15 16">
    <name type="scientific">Skeletonema marinoi</name>
    <dbReference type="NCBI Taxonomy" id="267567"/>
    <lineage>
        <taxon>Eukaryota</taxon>
        <taxon>Sar</taxon>
        <taxon>Stramenopiles</taxon>
        <taxon>Ochrophyta</taxon>
        <taxon>Bacillariophyta</taxon>
        <taxon>Coscinodiscophyceae</taxon>
        <taxon>Thalassiosirophycidae</taxon>
        <taxon>Thalassiosirales</taxon>
        <taxon>Skeletonemataceae</taxon>
        <taxon>Skeletonema</taxon>
        <taxon>Skeletonema marinoi-dohrnii complex</taxon>
    </lineage>
</organism>
<dbReference type="SUPFAM" id="SSF47060">
    <property type="entry name" value="S15/NS1 RNA-binding domain"/>
    <property type="match status" value="1"/>
</dbReference>
<evidence type="ECO:0000256" key="11">
    <source>
        <dbReference type="PIRSR" id="PIRSR609283-1"/>
    </source>
</evidence>
<dbReference type="SUPFAM" id="SSF101887">
    <property type="entry name" value="Apyrase"/>
    <property type="match status" value="1"/>
</dbReference>
<evidence type="ECO:0000256" key="4">
    <source>
        <dbReference type="ARBA" id="ARBA00022490"/>
    </source>
</evidence>
<comment type="subcellular location">
    <subcellularLocation>
        <location evidence="1">Cytoplasm</location>
    </subcellularLocation>
</comment>
<dbReference type="InterPro" id="IPR004364">
    <property type="entry name" value="Aa-tRNA-synt_II"/>
</dbReference>
<dbReference type="GO" id="GO:0006422">
    <property type="term" value="P:aspartyl-tRNA aminoacylation"/>
    <property type="evidence" value="ECO:0007669"/>
    <property type="project" value="InterPro"/>
</dbReference>
<dbReference type="GO" id="GO:0017101">
    <property type="term" value="C:aminoacyl-tRNA synthetase multienzyme complex"/>
    <property type="evidence" value="ECO:0007669"/>
    <property type="project" value="TreeGrafter"/>
</dbReference>
<dbReference type="InterPro" id="IPR045864">
    <property type="entry name" value="aa-tRNA-synth_II/BPL/LPL"/>
</dbReference>
<dbReference type="SUPFAM" id="SSF50249">
    <property type="entry name" value="Nucleic acid-binding proteins"/>
    <property type="match status" value="1"/>
</dbReference>
<dbReference type="PROSITE" id="PS50862">
    <property type="entry name" value="AA_TRNA_LIGASE_II"/>
    <property type="match status" value="1"/>
</dbReference>
<comment type="similarity">
    <text evidence="2">Belongs to the class-II aminoacyl-tRNA synthetase family. Type 2 subfamily.</text>
</comment>
<evidence type="ECO:0000256" key="6">
    <source>
        <dbReference type="ARBA" id="ARBA00022741"/>
    </source>
</evidence>
<evidence type="ECO:0000256" key="3">
    <source>
        <dbReference type="ARBA" id="ARBA00012841"/>
    </source>
</evidence>
<evidence type="ECO:0000256" key="12">
    <source>
        <dbReference type="SAM" id="MobiDB-lite"/>
    </source>
</evidence>
<dbReference type="GO" id="GO:0005524">
    <property type="term" value="F:ATP binding"/>
    <property type="evidence" value="ECO:0007669"/>
    <property type="project" value="UniProtKB-KW"/>
</dbReference>
<feature type="region of interest" description="Disordered" evidence="12">
    <location>
        <begin position="368"/>
        <end position="423"/>
    </location>
</feature>
<evidence type="ECO:0000256" key="10">
    <source>
        <dbReference type="ARBA" id="ARBA00047904"/>
    </source>
</evidence>
<reference evidence="15" key="1">
    <citation type="submission" date="2023-06" db="EMBL/GenBank/DDBJ databases">
        <title>Survivors Of The Sea: Transcriptome response of Skeletonema marinoi to long-term dormancy.</title>
        <authorList>
            <person name="Pinder M.I.M."/>
            <person name="Kourtchenko O."/>
            <person name="Robertson E.K."/>
            <person name="Larsson T."/>
            <person name="Maumus F."/>
            <person name="Osuna-Cruz C.M."/>
            <person name="Vancaester E."/>
            <person name="Stenow R."/>
            <person name="Vandepoele K."/>
            <person name="Ploug H."/>
            <person name="Bruchert V."/>
            <person name="Godhe A."/>
            <person name="Topel M."/>
        </authorList>
    </citation>
    <scope>NUCLEOTIDE SEQUENCE</scope>
    <source>
        <strain evidence="15">R05AC</strain>
    </source>
</reference>
<dbReference type="GO" id="GO:0005829">
    <property type="term" value="C:cytosol"/>
    <property type="evidence" value="ECO:0007669"/>
    <property type="project" value="TreeGrafter"/>
</dbReference>
<evidence type="ECO:0000256" key="9">
    <source>
        <dbReference type="ARBA" id="ARBA00023146"/>
    </source>
</evidence>
<protein>
    <recommendedName>
        <fullName evidence="3">aspartate--tRNA ligase</fullName>
        <ecNumber evidence="3">6.1.1.12</ecNumber>
    </recommendedName>
</protein>
<dbReference type="InterPro" id="IPR036258">
    <property type="entry name" value="Apyrase_sf"/>
</dbReference>
<evidence type="ECO:0000256" key="5">
    <source>
        <dbReference type="ARBA" id="ARBA00022598"/>
    </source>
</evidence>
<keyword evidence="5 15" id="KW-0436">Ligase</keyword>
<keyword evidence="4" id="KW-0963">Cytoplasm</keyword>
<keyword evidence="6" id="KW-0547">Nucleotide-binding</keyword>
<name>A0AAD8XX10_9STRA</name>
<dbReference type="PANTHER" id="PTHR43450:SF1">
    <property type="entry name" value="ASPARTATE--TRNA LIGASE, CYTOPLASMIC"/>
    <property type="match status" value="1"/>
</dbReference>
<dbReference type="PRINTS" id="PR01042">
    <property type="entry name" value="TRNASYNTHASP"/>
</dbReference>
<dbReference type="Pfam" id="PF00458">
    <property type="entry name" value="WHEP-TRS"/>
    <property type="match status" value="1"/>
</dbReference>
<dbReference type="PROSITE" id="PS51185">
    <property type="entry name" value="WHEP_TRS_2"/>
    <property type="match status" value="1"/>
</dbReference>
<dbReference type="InterPro" id="IPR009283">
    <property type="entry name" value="Apyrase"/>
</dbReference>
<dbReference type="InterPro" id="IPR012340">
    <property type="entry name" value="NA-bd_OB-fold"/>
</dbReference>